<keyword evidence="1" id="KW-0472">Membrane</keyword>
<feature type="transmembrane region" description="Helical" evidence="1">
    <location>
        <begin position="56"/>
        <end position="72"/>
    </location>
</feature>
<feature type="transmembrane region" description="Helical" evidence="1">
    <location>
        <begin position="108"/>
        <end position="129"/>
    </location>
</feature>
<evidence type="ECO:0000313" key="3">
    <source>
        <dbReference type="EMBL" id="TKI71005.1"/>
    </source>
</evidence>
<protein>
    <submittedName>
        <fullName evidence="3">DUF4395 domain-containing protein</fullName>
    </submittedName>
</protein>
<keyword evidence="1" id="KW-1133">Transmembrane helix</keyword>
<dbReference type="RefSeq" id="WP_137011406.1">
    <property type="nucleotide sequence ID" value="NZ_SZPX01000001.1"/>
</dbReference>
<name>A0A4U2ZAG4_9BACT</name>
<comment type="caution">
    <text evidence="3">The sequence shown here is derived from an EMBL/GenBank/DDBJ whole genome shotgun (WGS) entry which is preliminary data.</text>
</comment>
<dbReference type="AlphaFoldDB" id="A0A4U2ZAG4"/>
<feature type="domain" description="DUF4395" evidence="2">
    <location>
        <begin position="11"/>
        <end position="139"/>
    </location>
</feature>
<keyword evidence="1" id="KW-0812">Transmembrane</keyword>
<sequence length="144" mass="16026">MGSCPVIFKKVDQNVVRVMAGLVSAIAVIFIISPQLWLLTLLLYDFLVRSLDYKKASPIFHLAKIIAKMLGLKKIEIDAGAKEFALKIGFVFVLISFIMFSLGEALAAVLVVAVLLVCAFLELTFNYCVGCQIYKILKKFTKLF</sequence>
<dbReference type="OrthoDB" id="5334502at2"/>
<gene>
    <name evidence="3" type="ORF">FCU45_01040</name>
</gene>
<proteinExistence type="predicted"/>
<feature type="transmembrane region" description="Helical" evidence="1">
    <location>
        <begin position="84"/>
        <end position="102"/>
    </location>
</feature>
<dbReference type="Pfam" id="PF14340">
    <property type="entry name" value="DUF4395"/>
    <property type="match status" value="1"/>
</dbReference>
<dbReference type="Proteomes" id="UP000309561">
    <property type="component" value="Unassembled WGS sequence"/>
</dbReference>
<feature type="transmembrane region" description="Helical" evidence="1">
    <location>
        <begin position="20"/>
        <end position="44"/>
    </location>
</feature>
<evidence type="ECO:0000256" key="1">
    <source>
        <dbReference type="SAM" id="Phobius"/>
    </source>
</evidence>
<keyword evidence="4" id="KW-1185">Reference proteome</keyword>
<evidence type="ECO:0000259" key="2">
    <source>
        <dbReference type="Pfam" id="PF14340"/>
    </source>
</evidence>
<accession>A0A4U2ZAG4</accession>
<evidence type="ECO:0000313" key="4">
    <source>
        <dbReference type="Proteomes" id="UP000309561"/>
    </source>
</evidence>
<reference evidence="3 4" key="1">
    <citation type="submission" date="2019-04" db="EMBL/GenBank/DDBJ databases">
        <title>Sulfurimonas crateris sp. nov. a facultative anaerobic sulfur-oxidizing chemolithautotrophic bacterium isolated from a terrestrial mud vulcano.</title>
        <authorList>
            <person name="Ratnikova N.M."/>
            <person name="Slobodkin A.I."/>
            <person name="Merkel A.Y."/>
            <person name="Novikov A."/>
            <person name="Bonch-Osmolovskaya E.A."/>
            <person name="Slobodkina G.B."/>
        </authorList>
    </citation>
    <scope>NUCLEOTIDE SEQUENCE [LARGE SCALE GENOMIC DNA]</scope>
    <source>
        <strain evidence="3 4">SN118</strain>
    </source>
</reference>
<dbReference type="EMBL" id="SZPX01000001">
    <property type="protein sequence ID" value="TKI71005.1"/>
    <property type="molecule type" value="Genomic_DNA"/>
</dbReference>
<organism evidence="3 4">
    <name type="scientific">Sulfurimonas crateris</name>
    <dbReference type="NCBI Taxonomy" id="2574727"/>
    <lineage>
        <taxon>Bacteria</taxon>
        <taxon>Pseudomonadati</taxon>
        <taxon>Campylobacterota</taxon>
        <taxon>Epsilonproteobacteria</taxon>
        <taxon>Campylobacterales</taxon>
        <taxon>Sulfurimonadaceae</taxon>
        <taxon>Sulfurimonas</taxon>
    </lineage>
</organism>
<dbReference type="InterPro" id="IPR025508">
    <property type="entry name" value="DUF4395"/>
</dbReference>